<dbReference type="HAMAP" id="MF_00152">
    <property type="entry name" value="Nfo"/>
    <property type="match status" value="1"/>
</dbReference>
<dbReference type="GO" id="GO:0008081">
    <property type="term" value="F:phosphoric diester hydrolase activity"/>
    <property type="evidence" value="ECO:0007669"/>
    <property type="project" value="TreeGrafter"/>
</dbReference>
<evidence type="ECO:0000256" key="5">
    <source>
        <dbReference type="ARBA" id="ARBA00022801"/>
    </source>
</evidence>
<dbReference type="PROSITE" id="PS51432">
    <property type="entry name" value="AP_NUCLEASE_F2_4"/>
    <property type="match status" value="1"/>
</dbReference>
<dbReference type="SMART" id="SM00518">
    <property type="entry name" value="AP2Ec"/>
    <property type="match status" value="1"/>
</dbReference>
<dbReference type="PROSITE" id="PS00730">
    <property type="entry name" value="AP_NUCLEASE_F2_2"/>
    <property type="match status" value="1"/>
</dbReference>
<evidence type="ECO:0000256" key="7">
    <source>
        <dbReference type="ARBA" id="ARBA00023204"/>
    </source>
</evidence>
<keyword evidence="6" id="KW-0862">Zinc</keyword>
<dbReference type="PANTHER" id="PTHR21445:SF0">
    <property type="entry name" value="APURINIC-APYRIMIDINIC ENDONUCLEASE"/>
    <property type="match status" value="1"/>
</dbReference>
<dbReference type="CDD" id="cd00019">
    <property type="entry name" value="AP2Ec"/>
    <property type="match status" value="1"/>
</dbReference>
<keyword evidence="7" id="KW-0234">DNA repair</keyword>
<evidence type="ECO:0000256" key="8">
    <source>
        <dbReference type="SAM" id="MobiDB-lite"/>
    </source>
</evidence>
<dbReference type="FunFam" id="3.20.20.150:FF:000001">
    <property type="entry name" value="Probable endonuclease 4"/>
    <property type="match status" value="1"/>
</dbReference>
<dbReference type="InterPro" id="IPR018246">
    <property type="entry name" value="AP_endonuc_F2_Zn_BS"/>
</dbReference>
<dbReference type="GO" id="GO:0003906">
    <property type="term" value="F:DNA-(apurinic or apyrimidinic site) endonuclease activity"/>
    <property type="evidence" value="ECO:0007669"/>
    <property type="project" value="TreeGrafter"/>
</dbReference>
<evidence type="ECO:0000256" key="1">
    <source>
        <dbReference type="ARBA" id="ARBA00001947"/>
    </source>
</evidence>
<dbReference type="AlphaFoldDB" id="A0AAD5R723"/>
<dbReference type="InterPro" id="IPR036237">
    <property type="entry name" value="Xyl_isomerase-like_sf"/>
</dbReference>
<dbReference type="GO" id="GO:0005634">
    <property type="term" value="C:nucleus"/>
    <property type="evidence" value="ECO:0007669"/>
    <property type="project" value="TreeGrafter"/>
</dbReference>
<dbReference type="EMBL" id="JAHQIW010006713">
    <property type="protein sequence ID" value="KAJ1369989.1"/>
    <property type="molecule type" value="Genomic_DNA"/>
</dbReference>
<keyword evidence="5" id="KW-0378">Hydrolase</keyword>
<keyword evidence="3" id="KW-0479">Metal-binding</keyword>
<gene>
    <name evidence="10" type="primary">APN1</name>
    <name evidence="10" type="ORF">KIN20_031614</name>
</gene>
<dbReference type="NCBIfam" id="TIGR00587">
    <property type="entry name" value="nfo"/>
    <property type="match status" value="1"/>
</dbReference>
<dbReference type="GO" id="GO:0008270">
    <property type="term" value="F:zinc ion binding"/>
    <property type="evidence" value="ECO:0007669"/>
    <property type="project" value="InterPro"/>
</dbReference>
<protein>
    <submittedName>
        <fullName evidence="10">DNA-(Apurinic or apyrimidinic site) lyase</fullName>
    </submittedName>
</protein>
<name>A0AAD5R723_PARTN</name>
<feature type="domain" description="Xylose isomerase-like TIM barrel" evidence="9">
    <location>
        <begin position="145"/>
        <end position="362"/>
    </location>
</feature>
<keyword evidence="4" id="KW-0227">DNA damage</keyword>
<comment type="cofactor">
    <cofactor evidence="1">
        <name>Zn(2+)</name>
        <dbReference type="ChEBI" id="CHEBI:29105"/>
    </cofactor>
</comment>
<dbReference type="GO" id="GO:0006284">
    <property type="term" value="P:base-excision repair"/>
    <property type="evidence" value="ECO:0007669"/>
    <property type="project" value="TreeGrafter"/>
</dbReference>
<dbReference type="GO" id="GO:0005739">
    <property type="term" value="C:mitochondrion"/>
    <property type="evidence" value="ECO:0007669"/>
    <property type="project" value="TreeGrafter"/>
</dbReference>
<dbReference type="PROSITE" id="PS00731">
    <property type="entry name" value="AP_NUCLEASE_F2_3"/>
    <property type="match status" value="1"/>
</dbReference>
<dbReference type="Pfam" id="PF01261">
    <property type="entry name" value="AP_endonuc_2"/>
    <property type="match status" value="1"/>
</dbReference>
<evidence type="ECO:0000256" key="3">
    <source>
        <dbReference type="ARBA" id="ARBA00022723"/>
    </source>
</evidence>
<dbReference type="Gene3D" id="3.20.20.150">
    <property type="entry name" value="Divalent-metal-dependent TIM barrel enzymes"/>
    <property type="match status" value="1"/>
</dbReference>
<dbReference type="PROSITE" id="PS00729">
    <property type="entry name" value="AP_NUCLEASE_F2_1"/>
    <property type="match status" value="1"/>
</dbReference>
<accession>A0AAD5R723</accession>
<proteinExistence type="inferred from homology"/>
<comment type="similarity">
    <text evidence="2">Belongs to the AP endonuclease 2 family.</text>
</comment>
<dbReference type="InterPro" id="IPR013022">
    <property type="entry name" value="Xyl_isomerase-like_TIM-brl"/>
</dbReference>
<evidence type="ECO:0000256" key="6">
    <source>
        <dbReference type="ARBA" id="ARBA00022833"/>
    </source>
</evidence>
<sequence>MKGIKRPRRTSKVLVEVKQQLVEDHSQLEKDLSLRMESRAKQEHRTKNRKERRKDDQEDKDTVVQSKENRQGRTRKLTKSEEREDFQAVKRKRKDEKPSNSGESDVQRHSRLTIGAKVLASVGKSKKFLGSHVSVAGGLEQAIYNARAEGNRSLAMFVRNQRQWNAKPMEDATVQRWKSALEETGFPISQVLPHGSYLMNPGSSDPEKLQKSREAMLDECKRCERLGILYYNFHPGSTTGSCTIDECLKTVATTIDYIIDNTNFIVMVIETMAGQGNTVGSTFEEIRDIISMVKKKERVGVCIDTCHIFAAGYDIRSKNDYEETMKKFDDIVGLKYLKAVHLNDSKGGVGCRADRHENIGKEPRSLPKTSIINKFVMLQVIDSNEIMQEDDTCCNDQRPIADLMIC</sequence>
<comment type="caution">
    <text evidence="10">The sequence shown here is derived from an EMBL/GenBank/DDBJ whole genome shotgun (WGS) entry which is preliminary data.</text>
</comment>
<evidence type="ECO:0000313" key="10">
    <source>
        <dbReference type="EMBL" id="KAJ1369989.1"/>
    </source>
</evidence>
<keyword evidence="10" id="KW-0456">Lyase</keyword>
<dbReference type="SUPFAM" id="SSF51658">
    <property type="entry name" value="Xylose isomerase-like"/>
    <property type="match status" value="1"/>
</dbReference>
<feature type="compositionally biased region" description="Basic and acidic residues" evidence="8">
    <location>
        <begin position="21"/>
        <end position="45"/>
    </location>
</feature>
<evidence type="ECO:0000256" key="4">
    <source>
        <dbReference type="ARBA" id="ARBA00022763"/>
    </source>
</evidence>
<evidence type="ECO:0000313" key="11">
    <source>
        <dbReference type="Proteomes" id="UP001196413"/>
    </source>
</evidence>
<feature type="region of interest" description="Disordered" evidence="8">
    <location>
        <begin position="21"/>
        <end position="109"/>
    </location>
</feature>
<dbReference type="InterPro" id="IPR001719">
    <property type="entry name" value="AP_endonuc_2"/>
</dbReference>
<evidence type="ECO:0000259" key="9">
    <source>
        <dbReference type="Pfam" id="PF01261"/>
    </source>
</evidence>
<dbReference type="PANTHER" id="PTHR21445">
    <property type="entry name" value="ENDONUCLEASE IV ENDODEOXYRIBONUCLEASE IV"/>
    <property type="match status" value="1"/>
</dbReference>
<feature type="compositionally biased region" description="Basic and acidic residues" evidence="8">
    <location>
        <begin position="78"/>
        <end position="88"/>
    </location>
</feature>
<keyword evidence="11" id="KW-1185">Reference proteome</keyword>
<dbReference type="Proteomes" id="UP001196413">
    <property type="component" value="Unassembled WGS sequence"/>
</dbReference>
<dbReference type="GO" id="GO:0003677">
    <property type="term" value="F:DNA binding"/>
    <property type="evidence" value="ECO:0007669"/>
    <property type="project" value="InterPro"/>
</dbReference>
<dbReference type="GO" id="GO:0016829">
    <property type="term" value="F:lyase activity"/>
    <property type="evidence" value="ECO:0007669"/>
    <property type="project" value="UniProtKB-KW"/>
</dbReference>
<organism evidence="10 11">
    <name type="scientific">Parelaphostrongylus tenuis</name>
    <name type="common">Meningeal worm</name>
    <dbReference type="NCBI Taxonomy" id="148309"/>
    <lineage>
        <taxon>Eukaryota</taxon>
        <taxon>Metazoa</taxon>
        <taxon>Ecdysozoa</taxon>
        <taxon>Nematoda</taxon>
        <taxon>Chromadorea</taxon>
        <taxon>Rhabditida</taxon>
        <taxon>Rhabditina</taxon>
        <taxon>Rhabditomorpha</taxon>
        <taxon>Strongyloidea</taxon>
        <taxon>Metastrongylidae</taxon>
        <taxon>Parelaphostrongylus</taxon>
    </lineage>
</organism>
<reference evidence="10" key="1">
    <citation type="submission" date="2021-06" db="EMBL/GenBank/DDBJ databases">
        <title>Parelaphostrongylus tenuis whole genome reference sequence.</title>
        <authorList>
            <person name="Garwood T.J."/>
            <person name="Larsen P.A."/>
            <person name="Fountain-Jones N.M."/>
            <person name="Garbe J.R."/>
            <person name="Macchietto M.G."/>
            <person name="Kania S.A."/>
            <person name="Gerhold R.W."/>
            <person name="Richards J.E."/>
            <person name="Wolf T.M."/>
        </authorList>
    </citation>
    <scope>NUCLEOTIDE SEQUENCE</scope>
    <source>
        <strain evidence="10">MNPRO001-30</strain>
        <tissue evidence="10">Meninges</tissue>
    </source>
</reference>
<evidence type="ECO:0000256" key="2">
    <source>
        <dbReference type="ARBA" id="ARBA00005340"/>
    </source>
</evidence>
<feature type="compositionally biased region" description="Basic and acidic residues" evidence="8">
    <location>
        <begin position="53"/>
        <end position="71"/>
    </location>
</feature>